<dbReference type="InterPro" id="IPR003488">
    <property type="entry name" value="DprA"/>
</dbReference>
<evidence type="ECO:0000256" key="1">
    <source>
        <dbReference type="ARBA" id="ARBA00006525"/>
    </source>
</evidence>
<keyword evidence="5" id="KW-1185">Reference proteome</keyword>
<evidence type="ECO:0000259" key="2">
    <source>
        <dbReference type="Pfam" id="PF02481"/>
    </source>
</evidence>
<dbReference type="Pfam" id="PF02481">
    <property type="entry name" value="DNA_processg_A"/>
    <property type="match status" value="1"/>
</dbReference>
<accession>A0ABU1D3B3</accession>
<proteinExistence type="inferred from homology"/>
<dbReference type="InterPro" id="IPR036388">
    <property type="entry name" value="WH-like_DNA-bd_sf"/>
</dbReference>
<dbReference type="Pfam" id="PF17782">
    <property type="entry name" value="WHD_DprA"/>
    <property type="match status" value="1"/>
</dbReference>
<dbReference type="RefSeq" id="WP_347286362.1">
    <property type="nucleotide sequence ID" value="NZ_JAUZQE010000003.1"/>
</dbReference>
<dbReference type="EMBL" id="JAUZQE010000003">
    <property type="protein sequence ID" value="MDR4124777.1"/>
    <property type="molecule type" value="Genomic_DNA"/>
</dbReference>
<evidence type="ECO:0000259" key="3">
    <source>
        <dbReference type="Pfam" id="PF17782"/>
    </source>
</evidence>
<gene>
    <name evidence="4" type="primary">dprA</name>
    <name evidence="4" type="ORF">Q8947_02110</name>
</gene>
<comment type="caution">
    <text evidence="4">The sequence shown here is derived from an EMBL/GenBank/DDBJ whole genome shotgun (WGS) entry which is preliminary data.</text>
</comment>
<dbReference type="InterPro" id="IPR041614">
    <property type="entry name" value="DprA_WH"/>
</dbReference>
<name>A0ABU1D3B3_9BURK</name>
<dbReference type="SUPFAM" id="SSF102405">
    <property type="entry name" value="MCP/YpsA-like"/>
    <property type="match status" value="1"/>
</dbReference>
<organism evidence="4 5">
    <name type="scientific">Yanghanlia caeni</name>
    <dbReference type="NCBI Taxonomy" id="3064283"/>
    <lineage>
        <taxon>Bacteria</taxon>
        <taxon>Pseudomonadati</taxon>
        <taxon>Pseudomonadota</taxon>
        <taxon>Betaproteobacteria</taxon>
        <taxon>Burkholderiales</taxon>
        <taxon>Alcaligenaceae</taxon>
        <taxon>Yanghanlia</taxon>
    </lineage>
</organism>
<dbReference type="Gene3D" id="1.10.10.10">
    <property type="entry name" value="Winged helix-like DNA-binding domain superfamily/Winged helix DNA-binding domain"/>
    <property type="match status" value="1"/>
</dbReference>
<dbReference type="PANTHER" id="PTHR43022:SF1">
    <property type="entry name" value="PROTEIN SMF"/>
    <property type="match status" value="1"/>
</dbReference>
<sequence length="410" mass="43515">MLEERTPEELRAWLRLALEPGLGRGSARQLLSALGLPHHALAAGAPTLARHLPRELALQLAEPPSAEVATGIESAMQMLTLPGHQLITLADPHYPATLFDCGDPPLILFVRGDVALLQRPSIAVVGARSATPGGCDDARAFARYLAERGWAIVSGLARGIDAAAHEGALQAGPQGGRTIAVLAGGLDAIYPPRHAGLAEQIATHGALVTEYPPGTPAQPFRFPDRNRLVAALSRGVLVVEAAAQSGSLITARLALEYGREVFAIPGSIHAPLSRGCHALIRQGAKLVEQGRDIEEELQRSGPVPQPGAGHGTAMQPELPGWLAARDTGSRTAAGLRTSKRPVNRMLKDPVITRVLDALGYDPADTDTLCRRSGLEFSRVAAALTELELNSVVQRLDDGRYQRRQQGIIYG</sequence>
<dbReference type="Gene3D" id="3.40.50.450">
    <property type="match status" value="1"/>
</dbReference>
<feature type="domain" description="Smf/DprA SLOG" evidence="2">
    <location>
        <begin position="85"/>
        <end position="297"/>
    </location>
</feature>
<evidence type="ECO:0000313" key="5">
    <source>
        <dbReference type="Proteomes" id="UP001232156"/>
    </source>
</evidence>
<dbReference type="NCBIfam" id="TIGR00732">
    <property type="entry name" value="dprA"/>
    <property type="match status" value="1"/>
</dbReference>
<evidence type="ECO:0000313" key="4">
    <source>
        <dbReference type="EMBL" id="MDR4124777.1"/>
    </source>
</evidence>
<dbReference type="Proteomes" id="UP001232156">
    <property type="component" value="Unassembled WGS sequence"/>
</dbReference>
<comment type="similarity">
    <text evidence="1">Belongs to the DprA/Smf family.</text>
</comment>
<feature type="domain" description="DprA winged helix" evidence="3">
    <location>
        <begin position="352"/>
        <end position="398"/>
    </location>
</feature>
<reference evidence="4 5" key="1">
    <citation type="submission" date="2023-08" db="EMBL/GenBank/DDBJ databases">
        <title>Alcaligenaceae gen. nov., a novel taxon isolated from the sludge of Yixing Pesticide Factory.</title>
        <authorList>
            <person name="Ruan L."/>
        </authorList>
    </citation>
    <scope>NUCLEOTIDE SEQUENCE [LARGE SCALE GENOMIC DNA]</scope>
    <source>
        <strain evidence="4 5">LG-2</strain>
    </source>
</reference>
<protein>
    <submittedName>
        <fullName evidence="4">DNA-processing protein DprA</fullName>
    </submittedName>
</protein>
<dbReference type="PANTHER" id="PTHR43022">
    <property type="entry name" value="PROTEIN SMF"/>
    <property type="match status" value="1"/>
</dbReference>
<dbReference type="InterPro" id="IPR057666">
    <property type="entry name" value="DrpA_SLOG"/>
</dbReference>